<reference evidence="1" key="1">
    <citation type="submission" date="2020-11" db="EMBL/GenBank/DDBJ databases">
        <authorList>
            <person name="Whitehead M."/>
        </authorList>
    </citation>
    <scope>NUCLEOTIDE SEQUENCE</scope>
    <source>
        <strain evidence="1">EGII</strain>
    </source>
</reference>
<dbReference type="AlphaFoldDB" id="A0A811UCZ0"/>
<dbReference type="EMBL" id="CAJHJT010000012">
    <property type="protein sequence ID" value="CAD6996681.1"/>
    <property type="molecule type" value="Genomic_DNA"/>
</dbReference>
<evidence type="ECO:0000313" key="1">
    <source>
        <dbReference type="EMBL" id="CAD6996681.1"/>
    </source>
</evidence>
<accession>A0A811UCZ0</accession>
<comment type="caution">
    <text evidence="1">The sequence shown here is derived from an EMBL/GenBank/DDBJ whole genome shotgun (WGS) entry which is preliminary data.</text>
</comment>
<sequence>MQPIVRLKRLKCMQLGADFAKHHTCDEPETPIKMEVLDVAEEQLTPISFAKQYDEQDSGIYTDTTYRRSASFAYDASVSGRSATSSVTAIDEFSKHEILFEIALQRACINDILLRHGYSPVQFRLYNNLEDLKIFLDYLLL</sequence>
<dbReference type="OrthoDB" id="8034481at2759"/>
<proteinExistence type="predicted"/>
<keyword evidence="2" id="KW-1185">Reference proteome</keyword>
<name>A0A811UCZ0_CERCA</name>
<gene>
    <name evidence="1" type="ORF">CCAP1982_LOCUS5365</name>
</gene>
<protein>
    <submittedName>
        <fullName evidence="1">(Mediterranean fruit fly) hypothetical protein</fullName>
    </submittedName>
</protein>
<evidence type="ECO:0000313" key="2">
    <source>
        <dbReference type="Proteomes" id="UP000606786"/>
    </source>
</evidence>
<organism evidence="1 2">
    <name type="scientific">Ceratitis capitata</name>
    <name type="common">Mediterranean fruit fly</name>
    <name type="synonym">Tephritis capitata</name>
    <dbReference type="NCBI Taxonomy" id="7213"/>
    <lineage>
        <taxon>Eukaryota</taxon>
        <taxon>Metazoa</taxon>
        <taxon>Ecdysozoa</taxon>
        <taxon>Arthropoda</taxon>
        <taxon>Hexapoda</taxon>
        <taxon>Insecta</taxon>
        <taxon>Pterygota</taxon>
        <taxon>Neoptera</taxon>
        <taxon>Endopterygota</taxon>
        <taxon>Diptera</taxon>
        <taxon>Brachycera</taxon>
        <taxon>Muscomorpha</taxon>
        <taxon>Tephritoidea</taxon>
        <taxon>Tephritidae</taxon>
        <taxon>Ceratitis</taxon>
        <taxon>Ceratitis</taxon>
    </lineage>
</organism>
<dbReference type="Proteomes" id="UP000606786">
    <property type="component" value="Unassembled WGS sequence"/>
</dbReference>